<dbReference type="PROSITE" id="PS51819">
    <property type="entry name" value="VOC"/>
    <property type="match status" value="1"/>
</dbReference>
<dbReference type="Proteomes" id="UP000676967">
    <property type="component" value="Chromosome"/>
</dbReference>
<dbReference type="InterPro" id="IPR037523">
    <property type="entry name" value="VOC_core"/>
</dbReference>
<name>A0ABM7M822_9ACTN</name>
<dbReference type="EMBL" id="AP023356">
    <property type="protein sequence ID" value="BCJ47793.1"/>
    <property type="molecule type" value="Genomic_DNA"/>
</dbReference>
<protein>
    <submittedName>
        <fullName evidence="2">Glyoxalase</fullName>
    </submittedName>
</protein>
<dbReference type="Gene3D" id="3.10.180.10">
    <property type="entry name" value="2,3-Dihydroxybiphenyl 1,2-Dioxygenase, domain 1"/>
    <property type="match status" value="1"/>
</dbReference>
<accession>A0ABM7M822</accession>
<sequence>MTATWKIELVPVPVTDVDRAIAFYQRIGFHLDMDRQVRDGLRFVQFTPPGSACSIVIGEGITGKTPGTQEIQVVVADAEAARKQLLDAGVEASDVDAQPWGDFVYFRDPDGNSWSLQAIDRRPNG</sequence>
<proteinExistence type="predicted"/>
<reference evidence="2 3" key="1">
    <citation type="submission" date="2020-08" db="EMBL/GenBank/DDBJ databases">
        <title>Whole genome shotgun sequence of Actinoplanes ianthinogenes NBRC 13996.</title>
        <authorList>
            <person name="Komaki H."/>
            <person name="Tamura T."/>
        </authorList>
    </citation>
    <scope>NUCLEOTIDE SEQUENCE [LARGE SCALE GENOMIC DNA]</scope>
    <source>
        <strain evidence="2 3">NBRC 13996</strain>
    </source>
</reference>
<feature type="domain" description="VOC" evidence="1">
    <location>
        <begin position="6"/>
        <end position="119"/>
    </location>
</feature>
<keyword evidence="3" id="KW-1185">Reference proteome</keyword>
<dbReference type="SUPFAM" id="SSF54593">
    <property type="entry name" value="Glyoxalase/Bleomycin resistance protein/Dihydroxybiphenyl dioxygenase"/>
    <property type="match status" value="1"/>
</dbReference>
<gene>
    <name evidence="2" type="ORF">Aiant_84500</name>
</gene>
<evidence type="ECO:0000313" key="3">
    <source>
        <dbReference type="Proteomes" id="UP000676967"/>
    </source>
</evidence>
<dbReference type="RefSeq" id="WP_189330156.1">
    <property type="nucleotide sequence ID" value="NZ_AP023356.1"/>
</dbReference>
<dbReference type="InterPro" id="IPR029068">
    <property type="entry name" value="Glyas_Bleomycin-R_OHBP_Dase"/>
</dbReference>
<dbReference type="PANTHER" id="PTHR36437">
    <property type="entry name" value="GLYOXALASE/BLEOMYCIN RESISTANCE PROTEIN/DIOXYGENASE"/>
    <property type="match status" value="1"/>
</dbReference>
<dbReference type="PANTHER" id="PTHR36437:SF2">
    <property type="entry name" value="GLYOXALASE_BLEOMYCIN RESISTANCE PROTEIN_DIOXYGENASE"/>
    <property type="match status" value="1"/>
</dbReference>
<dbReference type="InterPro" id="IPR004360">
    <property type="entry name" value="Glyas_Fos-R_dOase_dom"/>
</dbReference>
<dbReference type="Pfam" id="PF00903">
    <property type="entry name" value="Glyoxalase"/>
    <property type="match status" value="1"/>
</dbReference>
<evidence type="ECO:0000313" key="2">
    <source>
        <dbReference type="EMBL" id="BCJ47793.1"/>
    </source>
</evidence>
<organism evidence="2 3">
    <name type="scientific">Actinoplanes ianthinogenes</name>
    <dbReference type="NCBI Taxonomy" id="122358"/>
    <lineage>
        <taxon>Bacteria</taxon>
        <taxon>Bacillati</taxon>
        <taxon>Actinomycetota</taxon>
        <taxon>Actinomycetes</taxon>
        <taxon>Micromonosporales</taxon>
        <taxon>Micromonosporaceae</taxon>
        <taxon>Actinoplanes</taxon>
    </lineage>
</organism>
<evidence type="ECO:0000259" key="1">
    <source>
        <dbReference type="PROSITE" id="PS51819"/>
    </source>
</evidence>